<dbReference type="InParanoid" id="D2HPN5"/>
<evidence type="ECO:0000256" key="1">
    <source>
        <dbReference type="SAM" id="MobiDB-lite"/>
    </source>
</evidence>
<feature type="region of interest" description="Disordered" evidence="1">
    <location>
        <begin position="1"/>
        <end position="31"/>
    </location>
</feature>
<feature type="non-terminal residue" evidence="2">
    <location>
        <position position="1"/>
    </location>
</feature>
<reference evidence="2" key="1">
    <citation type="journal article" date="2010" name="Nature">
        <title>The sequence and de novo assembly of the giant panda genome.</title>
        <authorList>
            <person name="Li R."/>
            <person name="Fan W."/>
            <person name="Tian G."/>
            <person name="Zhu H."/>
            <person name="He L."/>
            <person name="Cai J."/>
            <person name="Huang Q."/>
            <person name="Cai Q."/>
            <person name="Li B."/>
            <person name="Bai Y."/>
            <person name="Zhang Z."/>
            <person name="Zhang Y."/>
            <person name="Wang W."/>
            <person name="Li J."/>
            <person name="Wei F."/>
            <person name="Li H."/>
            <person name="Jian M."/>
            <person name="Li J."/>
            <person name="Zhang Z."/>
            <person name="Nielsen R."/>
            <person name="Li D."/>
            <person name="Gu W."/>
            <person name="Yang Z."/>
            <person name="Xuan Z."/>
            <person name="Ryder O.A."/>
            <person name="Leung F.C."/>
            <person name="Zhou Y."/>
            <person name="Cao J."/>
            <person name="Sun X."/>
            <person name="Fu Y."/>
            <person name="Fang X."/>
            <person name="Guo X."/>
            <person name="Wang B."/>
            <person name="Hou R."/>
            <person name="Shen F."/>
            <person name="Mu B."/>
            <person name="Ni P."/>
            <person name="Lin R."/>
            <person name="Qian W."/>
            <person name="Wang G."/>
            <person name="Yu C."/>
            <person name="Nie W."/>
            <person name="Wang J."/>
            <person name="Wu Z."/>
            <person name="Liang H."/>
            <person name="Min J."/>
            <person name="Wu Q."/>
            <person name="Cheng S."/>
            <person name="Ruan J."/>
            <person name="Wang M."/>
            <person name="Shi Z."/>
            <person name="Wen M."/>
            <person name="Liu B."/>
            <person name="Ren X."/>
            <person name="Zheng H."/>
            <person name="Dong D."/>
            <person name="Cook K."/>
            <person name="Shan G."/>
            <person name="Zhang H."/>
            <person name="Kosiol C."/>
            <person name="Xie X."/>
            <person name="Lu Z."/>
            <person name="Zheng H."/>
            <person name="Li Y."/>
            <person name="Steiner C.C."/>
            <person name="Lam T.T."/>
            <person name="Lin S."/>
            <person name="Zhang Q."/>
            <person name="Li G."/>
            <person name="Tian J."/>
            <person name="Gong T."/>
            <person name="Liu H."/>
            <person name="Zhang D."/>
            <person name="Fang L."/>
            <person name="Ye C."/>
            <person name="Zhang J."/>
            <person name="Hu W."/>
            <person name="Xu A."/>
            <person name="Ren Y."/>
            <person name="Zhang G."/>
            <person name="Bruford M.W."/>
            <person name="Li Q."/>
            <person name="Ma L."/>
            <person name="Guo Y."/>
            <person name="An N."/>
            <person name="Hu Y."/>
            <person name="Zheng Y."/>
            <person name="Shi Y."/>
            <person name="Li Z."/>
            <person name="Liu Q."/>
            <person name="Chen Y."/>
            <person name="Zhao J."/>
            <person name="Qu N."/>
            <person name="Zhao S."/>
            <person name="Tian F."/>
            <person name="Wang X."/>
            <person name="Wang H."/>
            <person name="Xu L."/>
            <person name="Liu X."/>
            <person name="Vinar T."/>
            <person name="Wang Y."/>
            <person name="Lam T.W."/>
            <person name="Yiu S.M."/>
            <person name="Liu S."/>
            <person name="Zhang H."/>
            <person name="Li D."/>
            <person name="Huang Y."/>
            <person name="Wang X."/>
            <person name="Yang G."/>
            <person name="Jiang Z."/>
            <person name="Wang J."/>
            <person name="Qin N."/>
            <person name="Li L."/>
            <person name="Li J."/>
            <person name="Bolund L."/>
            <person name="Kristiansen K."/>
            <person name="Wong G.K."/>
            <person name="Olson M."/>
            <person name="Zhang X."/>
            <person name="Li S."/>
            <person name="Yang H."/>
            <person name="Wang J."/>
            <person name="Wang J."/>
        </authorList>
    </citation>
    <scope>NUCLEOTIDE SEQUENCE [LARGE SCALE GENOMIC DNA]</scope>
</reference>
<sequence length="124" mass="13361">GHRVLDGHERTAGPIPQLHPPAPAGRGPRLPLQLWPAPHPLRDPLRRGPVGGGRLRELLRDRQRHQAGDRPHAGAAARILHQLVPGVDGRRPALRRARLEGRPALRRLVDLAAQAVQPAGAGPA</sequence>
<feature type="non-terminal residue" evidence="2">
    <location>
        <position position="124"/>
    </location>
</feature>
<organism evidence="2">
    <name type="scientific">Ailuropoda melanoleuca</name>
    <name type="common">Giant panda</name>
    <dbReference type="NCBI Taxonomy" id="9646"/>
    <lineage>
        <taxon>Eukaryota</taxon>
        <taxon>Metazoa</taxon>
        <taxon>Chordata</taxon>
        <taxon>Craniata</taxon>
        <taxon>Vertebrata</taxon>
        <taxon>Euteleostomi</taxon>
        <taxon>Mammalia</taxon>
        <taxon>Eutheria</taxon>
        <taxon>Laurasiatheria</taxon>
        <taxon>Carnivora</taxon>
        <taxon>Caniformia</taxon>
        <taxon>Ursidae</taxon>
        <taxon>Ailuropoda</taxon>
    </lineage>
</organism>
<gene>
    <name evidence="2" type="ORF">PANDA_013777</name>
</gene>
<feature type="compositionally biased region" description="Basic and acidic residues" evidence="1">
    <location>
        <begin position="1"/>
        <end position="11"/>
    </location>
</feature>
<accession>D2HPN5</accession>
<evidence type="ECO:0000313" key="2">
    <source>
        <dbReference type="EMBL" id="EFB20684.1"/>
    </source>
</evidence>
<dbReference type="AlphaFoldDB" id="D2HPN5"/>
<protein>
    <submittedName>
        <fullName evidence="2">Uncharacterized protein</fullName>
    </submittedName>
</protein>
<proteinExistence type="predicted"/>
<dbReference type="EMBL" id="GL193143">
    <property type="protein sequence ID" value="EFB20684.1"/>
    <property type="molecule type" value="Genomic_DNA"/>
</dbReference>
<name>D2HPN5_AILME</name>